<evidence type="ECO:0000313" key="5">
    <source>
        <dbReference type="EMBL" id="KAG5419826.1"/>
    </source>
</evidence>
<dbReference type="PANTHER" id="PTHR31941">
    <property type="entry name" value="CYTOSKELETAL SIGNALING PROTEIN SLM1"/>
    <property type="match status" value="1"/>
</dbReference>
<dbReference type="InterPro" id="IPR043453">
    <property type="entry name" value="Slm1_PH"/>
</dbReference>
<evidence type="ECO:0000256" key="1">
    <source>
        <dbReference type="ARBA" id="ARBA00022553"/>
    </source>
</evidence>
<dbReference type="FunFam" id="2.30.29.30:FF:000328">
    <property type="entry name" value="Phosphatidylinositol 4,5-bisphosphate-binding protein SLM1"/>
    <property type="match status" value="1"/>
</dbReference>
<accession>A0A8H8DDF7</accession>
<feature type="compositionally biased region" description="Polar residues" evidence="3">
    <location>
        <begin position="777"/>
        <end position="798"/>
    </location>
</feature>
<dbReference type="Pfam" id="PF20400">
    <property type="entry name" value="BAR_4"/>
    <property type="match status" value="1"/>
</dbReference>
<dbReference type="InterPro" id="IPR001849">
    <property type="entry name" value="PH_domain"/>
</dbReference>
<feature type="coiled-coil region" evidence="2">
    <location>
        <begin position="136"/>
        <end position="181"/>
    </location>
</feature>
<dbReference type="GeneID" id="93650335"/>
<keyword evidence="6" id="KW-1185">Reference proteome</keyword>
<feature type="region of interest" description="Disordered" evidence="3">
    <location>
        <begin position="721"/>
        <end position="833"/>
    </location>
</feature>
<keyword evidence="1" id="KW-0597">Phosphoprotein</keyword>
<dbReference type="InterPro" id="IPR027267">
    <property type="entry name" value="AH/BAR_dom_sf"/>
</dbReference>
<gene>
    <name evidence="5" type="ORF">I9W82_001706</name>
</gene>
<sequence>MPYDSHNPLTVALPYSFMSNNDYPTEVMANRFVAWRAFIKDLLNYFREYASVQEEIVRQQARLQQAVGATARSIAAPQHANHPANAASQDLEAITKSFLPIGNGSVQDVPDILFHYHQQNVTNSSKTLKEINAIIIPKLEELRKDLLVKIKEIKNLQNDFKNNLNKELNETKSLISQYNQAIEWANKLDTSHNLHQADGEQGKYDPFLVKTKLDRQLKRQLVEENYLYDAYANLQNAGKQLEGIVVAEIQNYLSSFLKMIREENLTFTNYLEPNIINGFLAKETNFEWNAFIERNLPSNNLSVSAVGNQTTSSVKNGTFIDLDIPKRHLQDFVIRNSESNLNVAVREGYLERRSKFLKNYSSAWYVLTCSFIHEFKSNDRKKDPHPVMSLPLDSCTVSDHSKDDGKINGVYKFILTSKSANALMHKTHKWVFRTNTYQDMIDWFNDIKKLTSLPTPVARARTLPERPKNTVTAVKAESRASSIRSPTRSLRTVNSNSSKLQRSSTRNSYRPLSQTTSSANANRLSSTFSQRNNQSPRLANMINSDGTIITPVETDDNVKRNASILSHSGYDPESRNQTMQSQSNYVSQPQSQYQQQPAGSMSSGLRYSQQPYQLIPVDSITSGGNPQQGQFANVGTPSSGVPYYIQGGAQAQQFYDPVQQQYYTITPSAPASQRQSQNGQQVHPQFFPTSPRGAPVSILSTSPAAQPFGSAYFSQFAGAALPQSQQQTQPQAQAQSQPQSQSQSHSQSQQEQPDQKNIHPMYLNGGLDTANEHDETSAAQTTTQKGEASLHPNSQRNLSADEVSTIKSGPIEHIQPPFAATNGDINIVVSDTK</sequence>
<evidence type="ECO:0000313" key="6">
    <source>
        <dbReference type="Proteomes" id="UP000669133"/>
    </source>
</evidence>
<evidence type="ECO:0000259" key="4">
    <source>
        <dbReference type="PROSITE" id="PS50003"/>
    </source>
</evidence>
<dbReference type="Proteomes" id="UP000669133">
    <property type="component" value="Unassembled WGS sequence"/>
</dbReference>
<evidence type="ECO:0000256" key="3">
    <source>
        <dbReference type="SAM" id="MobiDB-lite"/>
    </source>
</evidence>
<comment type="caution">
    <text evidence="5">The sequence shown here is derived from an EMBL/GenBank/DDBJ whole genome shotgun (WGS) entry which is preliminary data.</text>
</comment>
<dbReference type="SUPFAM" id="SSF50729">
    <property type="entry name" value="PH domain-like"/>
    <property type="match status" value="1"/>
</dbReference>
<protein>
    <recommendedName>
        <fullName evidence="4">PH domain-containing protein</fullName>
    </recommendedName>
</protein>
<dbReference type="SMART" id="SM00233">
    <property type="entry name" value="PH"/>
    <property type="match status" value="1"/>
</dbReference>
<dbReference type="AlphaFoldDB" id="A0A8H8DDF7"/>
<dbReference type="InterPro" id="IPR046869">
    <property type="entry name" value="SLM1/RGC1-like_PH"/>
</dbReference>
<feature type="compositionally biased region" description="Low complexity" evidence="3">
    <location>
        <begin position="721"/>
        <end position="752"/>
    </location>
</feature>
<dbReference type="CDD" id="cd13311">
    <property type="entry name" value="PH_Slm1"/>
    <property type="match status" value="1"/>
</dbReference>
<feature type="compositionally biased region" description="Low complexity" evidence="3">
    <location>
        <begin position="580"/>
        <end position="597"/>
    </location>
</feature>
<dbReference type="PANTHER" id="PTHR31941:SF16">
    <property type="entry name" value="PHOSPHATIDYLINOSITOL 4,5-BISPHOSPHATE-BINDING PROTEIN SLM1-RELATED"/>
    <property type="match status" value="1"/>
</dbReference>
<dbReference type="RefSeq" id="XP_067548942.1">
    <property type="nucleotide sequence ID" value="XM_067690481.1"/>
</dbReference>
<name>A0A8H8DDF7_9ASCO</name>
<organism evidence="5 6">
    <name type="scientific">Candida metapsilosis</name>
    <dbReference type="NCBI Taxonomy" id="273372"/>
    <lineage>
        <taxon>Eukaryota</taxon>
        <taxon>Fungi</taxon>
        <taxon>Dikarya</taxon>
        <taxon>Ascomycota</taxon>
        <taxon>Saccharomycotina</taxon>
        <taxon>Pichiomycetes</taxon>
        <taxon>Debaryomycetaceae</taxon>
        <taxon>Candida/Lodderomyces clade</taxon>
        <taxon>Candida</taxon>
    </lineage>
</organism>
<evidence type="ECO:0000256" key="2">
    <source>
        <dbReference type="SAM" id="Coils"/>
    </source>
</evidence>
<feature type="region of interest" description="Disordered" evidence="3">
    <location>
        <begin position="461"/>
        <end position="544"/>
    </location>
</feature>
<reference evidence="5 6" key="1">
    <citation type="submission" date="2020-12" db="EMBL/GenBank/DDBJ databases">
        <title>Effect of drift, selection, and recombination on the evolution of hybrid genomes in Candida yeast pathogens.</title>
        <authorList>
            <person name="Mixao V."/>
            <person name="Ksiezopolska E."/>
            <person name="Saus E."/>
            <person name="Boekhout T."/>
            <person name="Gacser A."/>
            <person name="Gabaldon T."/>
        </authorList>
    </citation>
    <scope>NUCLEOTIDE SEQUENCE [LARGE SCALE GENOMIC DNA]</scope>
    <source>
        <strain evidence="5 6">BP57</strain>
    </source>
</reference>
<dbReference type="Gene3D" id="1.20.1270.60">
    <property type="entry name" value="Arfaptin homology (AH) domain/BAR domain"/>
    <property type="match status" value="1"/>
</dbReference>
<dbReference type="InterPro" id="IPR046868">
    <property type="entry name" value="BAR_4"/>
</dbReference>
<dbReference type="InterPro" id="IPR011993">
    <property type="entry name" value="PH-like_dom_sf"/>
</dbReference>
<dbReference type="EMBL" id="JAEOAQ010000002">
    <property type="protein sequence ID" value="KAG5419826.1"/>
    <property type="molecule type" value="Genomic_DNA"/>
</dbReference>
<dbReference type="Gene3D" id="2.30.29.30">
    <property type="entry name" value="Pleckstrin-homology domain (PH domain)/Phosphotyrosine-binding domain (PTB)"/>
    <property type="match status" value="1"/>
</dbReference>
<feature type="compositionally biased region" description="Polar residues" evidence="3">
    <location>
        <begin position="479"/>
        <end position="544"/>
    </location>
</feature>
<feature type="region of interest" description="Disordered" evidence="3">
    <location>
        <begin position="668"/>
        <end position="701"/>
    </location>
</feature>
<proteinExistence type="predicted"/>
<feature type="compositionally biased region" description="Polar residues" evidence="3">
    <location>
        <begin position="668"/>
        <end position="683"/>
    </location>
</feature>
<feature type="domain" description="PH" evidence="4">
    <location>
        <begin position="343"/>
        <end position="452"/>
    </location>
</feature>
<dbReference type="OrthoDB" id="5598057at2759"/>
<feature type="region of interest" description="Disordered" evidence="3">
    <location>
        <begin position="566"/>
        <end position="605"/>
    </location>
</feature>
<dbReference type="PROSITE" id="PS50003">
    <property type="entry name" value="PH_DOMAIN"/>
    <property type="match status" value="1"/>
</dbReference>
<keyword evidence="2" id="KW-0175">Coiled coil</keyword>
<dbReference type="Pfam" id="PF20399">
    <property type="entry name" value="PH_20"/>
    <property type="match status" value="1"/>
</dbReference>